<dbReference type="PANTHER" id="PTHR13233">
    <property type="entry name" value="MICROSPHERULE PROTEIN 1"/>
    <property type="match status" value="1"/>
</dbReference>
<accession>A0A9N9RSE7</accession>
<evidence type="ECO:0000313" key="4">
    <source>
        <dbReference type="Proteomes" id="UP001153620"/>
    </source>
</evidence>
<keyword evidence="4" id="KW-1185">Reference proteome</keyword>
<feature type="region of interest" description="Disordered" evidence="1">
    <location>
        <begin position="1"/>
        <end position="24"/>
    </location>
</feature>
<evidence type="ECO:0000313" key="3">
    <source>
        <dbReference type="EMBL" id="CAG9801601.1"/>
    </source>
</evidence>
<name>A0A9N9RSE7_9DIPT</name>
<dbReference type="SMART" id="SM00240">
    <property type="entry name" value="FHA"/>
    <property type="match status" value="1"/>
</dbReference>
<reference evidence="3" key="1">
    <citation type="submission" date="2022-01" db="EMBL/GenBank/DDBJ databases">
        <authorList>
            <person name="King R."/>
        </authorList>
    </citation>
    <scope>NUCLEOTIDE SEQUENCE</scope>
</reference>
<reference evidence="3" key="2">
    <citation type="submission" date="2022-10" db="EMBL/GenBank/DDBJ databases">
        <authorList>
            <consortium name="ENA_rothamsted_submissions"/>
            <consortium name="culmorum"/>
            <person name="King R."/>
        </authorList>
    </citation>
    <scope>NUCLEOTIDE SEQUENCE</scope>
</reference>
<proteinExistence type="predicted"/>
<dbReference type="InterPro" id="IPR008984">
    <property type="entry name" value="SMAD_FHA_dom_sf"/>
</dbReference>
<dbReference type="PANTHER" id="PTHR13233:SF0">
    <property type="entry name" value="MICROSPHERULE PROTEIN 1"/>
    <property type="match status" value="1"/>
</dbReference>
<dbReference type="SUPFAM" id="SSF49879">
    <property type="entry name" value="SMAD/FHA domain"/>
    <property type="match status" value="1"/>
</dbReference>
<gene>
    <name evidence="3" type="ORF">CHIRRI_LOCUS4523</name>
</gene>
<evidence type="ECO:0000256" key="1">
    <source>
        <dbReference type="SAM" id="MobiDB-lite"/>
    </source>
</evidence>
<dbReference type="EMBL" id="OU895877">
    <property type="protein sequence ID" value="CAG9801601.1"/>
    <property type="molecule type" value="Genomic_DNA"/>
</dbReference>
<dbReference type="InterPro" id="IPR000253">
    <property type="entry name" value="FHA_dom"/>
</dbReference>
<feature type="domain" description="FHA" evidence="2">
    <location>
        <begin position="365"/>
        <end position="421"/>
    </location>
</feature>
<dbReference type="GO" id="GO:0044545">
    <property type="term" value="C:NSL complex"/>
    <property type="evidence" value="ECO:0007669"/>
    <property type="project" value="TreeGrafter"/>
</dbReference>
<protein>
    <recommendedName>
        <fullName evidence="2">FHA domain-containing protein</fullName>
    </recommendedName>
</protein>
<dbReference type="GO" id="GO:0045944">
    <property type="term" value="P:positive regulation of transcription by RNA polymerase II"/>
    <property type="evidence" value="ECO:0007669"/>
    <property type="project" value="TreeGrafter"/>
</dbReference>
<dbReference type="Pfam" id="PF00498">
    <property type="entry name" value="FHA"/>
    <property type="match status" value="1"/>
</dbReference>
<sequence length="466" mass="52698">MDSSINASFEAGSDGKRRSSNRSIKRKRFDDEIVEYSLGGLPQGRIRTQSQTLQASSIDSNSATITVSTNQQQVPETPISAQPILTSTPVPITPNIFPAQNQLMLPERKRGSLKVNIKKTKRRLGGTSTKDLGRFKPTDDLALVINIQQVNDIKTVHRGTKFSCKFTIQELSNRWYSLMYDESISRIAISAMRNLHPEMISSIQQKALFSKVEEDILTNIKSTESPTEETFQDLLTKNATVFYHARTPKSLITHWELLRQYMLLNDQVIPSSISADGLQSFSDFEETLNDNEILTENRDEHLELELALADRKNKREIRTLENELQRWSVMLDSVTGIGISPEFDNQTLAILRGRAVRYLMRSREITVGRNSKDFVVDVNLSLEGPSHKVSRKQGTIKMRNNGDFFLVNEGKRPIFVDGVPIIAGNKIKLHNNNVIEISGLRFIFLINQDLVQAIRLESAKLSTPLN</sequence>
<dbReference type="Proteomes" id="UP001153620">
    <property type="component" value="Chromosome 1"/>
</dbReference>
<dbReference type="CDD" id="cd22687">
    <property type="entry name" value="FHA_MCRS1"/>
    <property type="match status" value="1"/>
</dbReference>
<dbReference type="InterPro" id="IPR037912">
    <property type="entry name" value="MCRS1"/>
</dbReference>
<dbReference type="InterPro" id="IPR025999">
    <property type="entry name" value="MCRS_N"/>
</dbReference>
<dbReference type="PROSITE" id="PS50006">
    <property type="entry name" value="FHA_DOMAIN"/>
    <property type="match status" value="1"/>
</dbReference>
<dbReference type="AlphaFoldDB" id="A0A9N9RSE7"/>
<organism evidence="3 4">
    <name type="scientific">Chironomus riparius</name>
    <dbReference type="NCBI Taxonomy" id="315576"/>
    <lineage>
        <taxon>Eukaryota</taxon>
        <taxon>Metazoa</taxon>
        <taxon>Ecdysozoa</taxon>
        <taxon>Arthropoda</taxon>
        <taxon>Hexapoda</taxon>
        <taxon>Insecta</taxon>
        <taxon>Pterygota</taxon>
        <taxon>Neoptera</taxon>
        <taxon>Endopterygota</taxon>
        <taxon>Diptera</taxon>
        <taxon>Nematocera</taxon>
        <taxon>Chironomoidea</taxon>
        <taxon>Chironomidae</taxon>
        <taxon>Chironominae</taxon>
        <taxon>Chironomus</taxon>
    </lineage>
</organism>
<dbReference type="Pfam" id="PF13325">
    <property type="entry name" value="MCRS_N"/>
    <property type="match status" value="1"/>
</dbReference>
<dbReference type="GO" id="GO:0031011">
    <property type="term" value="C:Ino80 complex"/>
    <property type="evidence" value="ECO:0007669"/>
    <property type="project" value="InterPro"/>
</dbReference>
<dbReference type="Gene3D" id="2.60.200.20">
    <property type="match status" value="1"/>
</dbReference>
<dbReference type="GO" id="GO:0002151">
    <property type="term" value="F:G-quadruplex RNA binding"/>
    <property type="evidence" value="ECO:0007669"/>
    <property type="project" value="InterPro"/>
</dbReference>
<evidence type="ECO:0000259" key="2">
    <source>
        <dbReference type="PROSITE" id="PS50006"/>
    </source>
</evidence>
<dbReference type="GO" id="GO:0071339">
    <property type="term" value="C:MLL1 complex"/>
    <property type="evidence" value="ECO:0007669"/>
    <property type="project" value="InterPro"/>
</dbReference>
<dbReference type="OrthoDB" id="10262769at2759"/>